<dbReference type="Gene3D" id="3.80.10.10">
    <property type="entry name" value="Ribonuclease Inhibitor"/>
    <property type="match status" value="1"/>
</dbReference>
<evidence type="ECO:0000313" key="3">
    <source>
        <dbReference type="EMBL" id="OEL25429.1"/>
    </source>
</evidence>
<dbReference type="AlphaFoldDB" id="A0A1E5VJZ7"/>
<evidence type="ECO:0000259" key="2">
    <source>
        <dbReference type="Pfam" id="PF23598"/>
    </source>
</evidence>
<dbReference type="InterPro" id="IPR055414">
    <property type="entry name" value="LRR_R13L4/SHOC2-like"/>
</dbReference>
<dbReference type="SUPFAM" id="SSF52047">
    <property type="entry name" value="RNI-like"/>
    <property type="match status" value="1"/>
</dbReference>
<dbReference type="EMBL" id="LWDX02037274">
    <property type="protein sequence ID" value="OEL25429.1"/>
    <property type="molecule type" value="Genomic_DNA"/>
</dbReference>
<keyword evidence="1" id="KW-0677">Repeat</keyword>
<evidence type="ECO:0000313" key="4">
    <source>
        <dbReference type="Proteomes" id="UP000095767"/>
    </source>
</evidence>
<protein>
    <recommendedName>
        <fullName evidence="2">Disease resistance R13L4/SHOC-2-like LRR domain-containing protein</fullName>
    </recommendedName>
</protein>
<accession>A0A1E5VJZ7</accession>
<sequence length="408" mass="44975">MGTVVELLQSALHLKALLDASRRVPGYLVEKDSLIWRWVAKGFVHHHQPHDYHRRAAAAAAADTGTVGSSSSSLYEIGESYLNELVNRGMIETSTQGRCLVHPIMLSLVRYFSSQEDFVIVMDRDRRHSCPYTRRRNTRCGCGYAPRLAMRTTTNIPNIDAAAAAVGKISNLNMGGVRSFDARTRRLSCVDVDDVPPQLLGSFQVFRLLALEHCRGGVGSEHLKQIEKLRHLRYLSLLGTPVIIAEDADELPETAGEEEEALGLGALRLLQTLDLRGTGIKALPTVVFELRRLMCLCVDGASVDGGNKWSEMRKLTSLEEVRLRCGSGDDTRSSLEHLAAVLDGLTEPQVVEISELDATTEGAAMDALARSLPRLKKIRRLALRYNGYDDLGPAASSGWVRIARSFSR</sequence>
<feature type="domain" description="Disease resistance R13L4/SHOC-2-like LRR" evidence="2">
    <location>
        <begin position="198"/>
        <end position="400"/>
    </location>
</feature>
<dbReference type="Proteomes" id="UP000095767">
    <property type="component" value="Unassembled WGS sequence"/>
</dbReference>
<organism evidence="3 4">
    <name type="scientific">Dichanthelium oligosanthes</name>
    <dbReference type="NCBI Taxonomy" id="888268"/>
    <lineage>
        <taxon>Eukaryota</taxon>
        <taxon>Viridiplantae</taxon>
        <taxon>Streptophyta</taxon>
        <taxon>Embryophyta</taxon>
        <taxon>Tracheophyta</taxon>
        <taxon>Spermatophyta</taxon>
        <taxon>Magnoliopsida</taxon>
        <taxon>Liliopsida</taxon>
        <taxon>Poales</taxon>
        <taxon>Poaceae</taxon>
        <taxon>PACMAD clade</taxon>
        <taxon>Panicoideae</taxon>
        <taxon>Panicodae</taxon>
        <taxon>Paniceae</taxon>
        <taxon>Dichantheliinae</taxon>
        <taxon>Dichanthelium</taxon>
    </lineage>
</organism>
<dbReference type="Pfam" id="PF23598">
    <property type="entry name" value="LRR_14"/>
    <property type="match status" value="1"/>
</dbReference>
<evidence type="ECO:0000256" key="1">
    <source>
        <dbReference type="ARBA" id="ARBA00022737"/>
    </source>
</evidence>
<reference evidence="3 4" key="1">
    <citation type="submission" date="2016-09" db="EMBL/GenBank/DDBJ databases">
        <title>The draft genome of Dichanthelium oligosanthes: A C3 panicoid grass species.</title>
        <authorList>
            <person name="Studer A.J."/>
            <person name="Schnable J.C."/>
            <person name="Brutnell T.P."/>
        </authorList>
    </citation>
    <scope>NUCLEOTIDE SEQUENCE [LARGE SCALE GENOMIC DNA]</scope>
    <source>
        <strain evidence="4">cv. Kellogg 1175</strain>
        <tissue evidence="3">Leaf</tissue>
    </source>
</reference>
<proteinExistence type="predicted"/>
<gene>
    <name evidence="3" type="ORF">BAE44_0013556</name>
</gene>
<keyword evidence="4" id="KW-1185">Reference proteome</keyword>
<dbReference type="GO" id="GO:0098542">
    <property type="term" value="P:defense response to other organism"/>
    <property type="evidence" value="ECO:0007669"/>
    <property type="project" value="TreeGrafter"/>
</dbReference>
<dbReference type="PANTHER" id="PTHR23155">
    <property type="entry name" value="DISEASE RESISTANCE PROTEIN RP"/>
    <property type="match status" value="1"/>
</dbReference>
<dbReference type="InterPro" id="IPR032675">
    <property type="entry name" value="LRR_dom_sf"/>
</dbReference>
<dbReference type="InterPro" id="IPR044974">
    <property type="entry name" value="Disease_R_plants"/>
</dbReference>
<name>A0A1E5VJZ7_9POAL</name>
<comment type="caution">
    <text evidence="3">The sequence shown here is derived from an EMBL/GenBank/DDBJ whole genome shotgun (WGS) entry which is preliminary data.</text>
</comment>
<dbReference type="PANTHER" id="PTHR23155:SF1228">
    <property type="entry name" value="NB-ARC DOMAIN CONTAINING PROTEIN, EXPRESSED"/>
    <property type="match status" value="1"/>
</dbReference>